<dbReference type="CDD" id="cd12148">
    <property type="entry name" value="fungal_TF_MHR"/>
    <property type="match status" value="1"/>
</dbReference>
<dbReference type="Proteomes" id="UP000191522">
    <property type="component" value="Unassembled WGS sequence"/>
</dbReference>
<reference evidence="9" key="1">
    <citation type="journal article" date="2017" name="Nat. Microbiol.">
        <title>Global analysis of biosynthetic gene clusters reveals vast potential of secondary metabolite production in Penicillium species.</title>
        <authorList>
            <person name="Nielsen J.C."/>
            <person name="Grijseels S."/>
            <person name="Prigent S."/>
            <person name="Ji B."/>
            <person name="Dainat J."/>
            <person name="Nielsen K.F."/>
            <person name="Frisvad J.C."/>
            <person name="Workman M."/>
            <person name="Nielsen J."/>
        </authorList>
    </citation>
    <scope>NUCLEOTIDE SEQUENCE [LARGE SCALE GENOMIC DNA]</scope>
    <source>
        <strain evidence="9">IBT 11843</strain>
    </source>
</reference>
<evidence type="ECO:0000256" key="4">
    <source>
        <dbReference type="ARBA" id="ARBA00023163"/>
    </source>
</evidence>
<dbReference type="SMART" id="SM00066">
    <property type="entry name" value="GAL4"/>
    <property type="match status" value="1"/>
</dbReference>
<dbReference type="Pfam" id="PF00172">
    <property type="entry name" value="Zn_clus"/>
    <property type="match status" value="1"/>
</dbReference>
<feature type="compositionally biased region" description="Polar residues" evidence="6">
    <location>
        <begin position="87"/>
        <end position="113"/>
    </location>
</feature>
<keyword evidence="9" id="KW-1185">Reference proteome</keyword>
<dbReference type="PROSITE" id="PS50048">
    <property type="entry name" value="ZN2_CY6_FUNGAL_2"/>
    <property type="match status" value="1"/>
</dbReference>
<keyword evidence="4" id="KW-0804">Transcription</keyword>
<dbReference type="InterPro" id="IPR001138">
    <property type="entry name" value="Zn2Cys6_DnaBD"/>
</dbReference>
<protein>
    <recommendedName>
        <fullName evidence="7">Zn(2)-C6 fungal-type domain-containing protein</fullName>
    </recommendedName>
</protein>
<dbReference type="GO" id="GO:0005634">
    <property type="term" value="C:nucleus"/>
    <property type="evidence" value="ECO:0007669"/>
    <property type="project" value="UniProtKB-SubCell"/>
</dbReference>
<evidence type="ECO:0000256" key="6">
    <source>
        <dbReference type="SAM" id="MobiDB-lite"/>
    </source>
</evidence>
<evidence type="ECO:0000256" key="5">
    <source>
        <dbReference type="ARBA" id="ARBA00023242"/>
    </source>
</evidence>
<evidence type="ECO:0000256" key="3">
    <source>
        <dbReference type="ARBA" id="ARBA00023125"/>
    </source>
</evidence>
<feature type="compositionally biased region" description="Polar residues" evidence="6">
    <location>
        <begin position="648"/>
        <end position="658"/>
    </location>
</feature>
<evidence type="ECO:0000256" key="1">
    <source>
        <dbReference type="ARBA" id="ARBA00004123"/>
    </source>
</evidence>
<dbReference type="AlphaFoldDB" id="A0A1V6PAK5"/>
<organism evidence="8 9">
    <name type="scientific">Penicillium decumbens</name>
    <dbReference type="NCBI Taxonomy" id="69771"/>
    <lineage>
        <taxon>Eukaryota</taxon>
        <taxon>Fungi</taxon>
        <taxon>Dikarya</taxon>
        <taxon>Ascomycota</taxon>
        <taxon>Pezizomycotina</taxon>
        <taxon>Eurotiomycetes</taxon>
        <taxon>Eurotiomycetidae</taxon>
        <taxon>Eurotiales</taxon>
        <taxon>Aspergillaceae</taxon>
        <taxon>Penicillium</taxon>
    </lineage>
</organism>
<dbReference type="GO" id="GO:0000981">
    <property type="term" value="F:DNA-binding transcription factor activity, RNA polymerase II-specific"/>
    <property type="evidence" value="ECO:0007669"/>
    <property type="project" value="InterPro"/>
</dbReference>
<comment type="subcellular location">
    <subcellularLocation>
        <location evidence="1">Nucleus</location>
    </subcellularLocation>
</comment>
<dbReference type="Gene3D" id="4.10.240.10">
    <property type="entry name" value="Zn(2)-C6 fungal-type DNA-binding domain"/>
    <property type="match status" value="1"/>
</dbReference>
<dbReference type="InterPro" id="IPR036864">
    <property type="entry name" value="Zn2-C6_fun-type_DNA-bd_sf"/>
</dbReference>
<dbReference type="OMA" id="QEWTYSI"/>
<evidence type="ECO:0000259" key="7">
    <source>
        <dbReference type="PROSITE" id="PS50048"/>
    </source>
</evidence>
<dbReference type="InterPro" id="IPR050613">
    <property type="entry name" value="Sec_Metabolite_Reg"/>
</dbReference>
<feature type="region of interest" description="Disordered" evidence="6">
    <location>
        <begin position="1"/>
        <end position="66"/>
    </location>
</feature>
<proteinExistence type="predicted"/>
<feature type="region of interest" description="Disordered" evidence="6">
    <location>
        <begin position="641"/>
        <end position="683"/>
    </location>
</feature>
<dbReference type="SUPFAM" id="SSF57701">
    <property type="entry name" value="Zn2/Cys6 DNA-binding domain"/>
    <property type="match status" value="1"/>
</dbReference>
<comment type="caution">
    <text evidence="8">The sequence shown here is derived from an EMBL/GenBank/DDBJ whole genome shotgun (WGS) entry which is preliminary data.</text>
</comment>
<keyword evidence="3" id="KW-0238">DNA-binding</keyword>
<keyword evidence="2" id="KW-0805">Transcription regulation</keyword>
<evidence type="ECO:0000313" key="8">
    <source>
        <dbReference type="EMBL" id="OQD73692.1"/>
    </source>
</evidence>
<dbReference type="PANTHER" id="PTHR31001">
    <property type="entry name" value="UNCHARACTERIZED TRANSCRIPTIONAL REGULATORY PROTEIN"/>
    <property type="match status" value="1"/>
</dbReference>
<dbReference type="CDD" id="cd00067">
    <property type="entry name" value="GAL4"/>
    <property type="match status" value="1"/>
</dbReference>
<dbReference type="GO" id="GO:0008270">
    <property type="term" value="F:zinc ion binding"/>
    <property type="evidence" value="ECO:0007669"/>
    <property type="project" value="InterPro"/>
</dbReference>
<keyword evidence="5" id="KW-0539">Nucleus</keyword>
<evidence type="ECO:0000313" key="9">
    <source>
        <dbReference type="Proteomes" id="UP000191522"/>
    </source>
</evidence>
<feature type="domain" description="Zn(2)-C6 fungal-type" evidence="7">
    <location>
        <begin position="61"/>
        <end position="90"/>
    </location>
</feature>
<dbReference type="GO" id="GO:0003677">
    <property type="term" value="F:DNA binding"/>
    <property type="evidence" value="ECO:0007669"/>
    <property type="project" value="UniProtKB-KW"/>
</dbReference>
<dbReference type="STRING" id="69771.A0A1V6PAK5"/>
<sequence>MDSTDQSERAKPGHSADTPDAPRLRKVRSSGPRPNPYMKRKPAANADPSHTKKQPRQDPVSCESCRKKKLKCDRNLPCSSCTTRKLPCNYTSHETAPSSYVKQGSQTEEQPSWDNKPVSRPLHSTPIIESRSRNRDDPLMTAEWLETILMGHRVPSIAPAPLKDELSQYSRVAAPQQTPISGSLLSLVRGARTASHENPATVHLPSFLPTKAEAMSLLQYYCNHLDWQYHIIIPSQTKRDICTLYERIACDDFNMQHLALLFAIVATALFYQLLSSESADFAEVCSRETAFLAGAALIQSNYVAYPSIEGLQATMIIGHHLSVATLSPSVSSLFLHGTFISQAKSLGLHTVDAVTSERNLKGCDRTTVELKRRLWWDLASYDWLLGFLSGPHQGTYTISPQHMNVRRPRNIEDEDIGNSDAEMSLAKPTCMSYTLHRLRLAEVCREIVDSTAAEHLQGIEVPYEKILLLDRKLHDAYSEIPAFFRFDQPSQREFAALYRERPEIAWQRAYIHQGYHSRFCRLHRQYFVRGAKDPRYSYSHVVSLQSARRVLEVKRIMDEEEPLFTPNSSLFWAVTHHVFMAAVILLIDVCFNWDDILAEKRKEEVLGACRMLSRAQQSSSVAREGISAMMGILHRHWKRERRADESQVEQQLVSSRDNSTLRDEQTSVPNAHGPKDGRSENQVHVLPPTTYSATDEFGQVPLEDIWSEILDSSGQIQLETPDWMDLLTELTNATAPCE</sequence>
<dbReference type="OrthoDB" id="3014581at2759"/>
<evidence type="ECO:0000256" key="2">
    <source>
        <dbReference type="ARBA" id="ARBA00023015"/>
    </source>
</evidence>
<feature type="region of interest" description="Disordered" evidence="6">
    <location>
        <begin position="87"/>
        <end position="134"/>
    </location>
</feature>
<dbReference type="PROSITE" id="PS00463">
    <property type="entry name" value="ZN2_CY6_FUNGAL_1"/>
    <property type="match status" value="1"/>
</dbReference>
<dbReference type="EMBL" id="MDYL01000014">
    <property type="protein sequence ID" value="OQD73692.1"/>
    <property type="molecule type" value="Genomic_DNA"/>
</dbReference>
<feature type="compositionally biased region" description="Basic and acidic residues" evidence="6">
    <location>
        <begin position="1"/>
        <end position="11"/>
    </location>
</feature>
<gene>
    <name evidence="8" type="ORF">PENDEC_c014G02435</name>
</gene>
<name>A0A1V6PAK5_PENDC</name>
<accession>A0A1V6PAK5</accession>
<dbReference type="PANTHER" id="PTHR31001:SF90">
    <property type="entry name" value="CENTROMERE DNA-BINDING PROTEIN COMPLEX CBF3 SUBUNIT B"/>
    <property type="match status" value="1"/>
</dbReference>